<sequence>MSGLDAGGASARGAAGASADGLDLSGASALVTGGASGLGEAVVRRLHGRCAAVVIVDRDAARGEALAAELGGGARFAAADVTDAGDVLRAVEAATAVAPLRVAVNCAGVVIGQRVLGRDGPHDLDAFQRTIAVNLIGSFNVMRLAAEAIARSQPGADGQRGVIVSTASIAAFDGQIGQIAYAASKAGVAGMTLPAARDLAGVGIRVCAVAPGTFETPMLAGLPQATRDELGRAVPFPQRLGRPDEFAALVEHVLDNAMLNGETIRLDGALRMPPR</sequence>
<proteinExistence type="inferred from homology"/>
<accession>A0ABU4HNF9</accession>
<keyword evidence="6" id="KW-1185">Reference proteome</keyword>
<evidence type="ECO:0000313" key="6">
    <source>
        <dbReference type="Proteomes" id="UP001284601"/>
    </source>
</evidence>
<dbReference type="SMART" id="SM00822">
    <property type="entry name" value="PKS_KR"/>
    <property type="match status" value="1"/>
</dbReference>
<evidence type="ECO:0000313" key="5">
    <source>
        <dbReference type="EMBL" id="MDW5594838.1"/>
    </source>
</evidence>
<evidence type="ECO:0000256" key="1">
    <source>
        <dbReference type="ARBA" id="ARBA00006484"/>
    </source>
</evidence>
<comment type="similarity">
    <text evidence="1 3">Belongs to the short-chain dehydrogenases/reductases (SDR) family.</text>
</comment>
<dbReference type="Gene3D" id="3.40.50.720">
    <property type="entry name" value="NAD(P)-binding Rossmann-like Domain"/>
    <property type="match status" value="1"/>
</dbReference>
<organism evidence="5 6">
    <name type="scientific">Conexibacter stalactiti</name>
    <dbReference type="NCBI Taxonomy" id="1940611"/>
    <lineage>
        <taxon>Bacteria</taxon>
        <taxon>Bacillati</taxon>
        <taxon>Actinomycetota</taxon>
        <taxon>Thermoleophilia</taxon>
        <taxon>Solirubrobacterales</taxon>
        <taxon>Conexibacteraceae</taxon>
        <taxon>Conexibacter</taxon>
    </lineage>
</organism>
<reference evidence="6" key="1">
    <citation type="submission" date="2023-07" db="EMBL/GenBank/DDBJ databases">
        <title>Conexibacter stalactiti sp. nov., isolated from stalactites in a lava cave and emended description of the genus Conexibacter.</title>
        <authorList>
            <person name="Lee S.D."/>
        </authorList>
    </citation>
    <scope>NUCLEOTIDE SEQUENCE [LARGE SCALE GENOMIC DNA]</scope>
    <source>
        <strain evidence="6">KCTC 39840</strain>
    </source>
</reference>
<evidence type="ECO:0000256" key="3">
    <source>
        <dbReference type="RuleBase" id="RU000363"/>
    </source>
</evidence>
<name>A0ABU4HNF9_9ACTN</name>
<dbReference type="InterPro" id="IPR020904">
    <property type="entry name" value="Sc_DH/Rdtase_CS"/>
</dbReference>
<dbReference type="RefSeq" id="WP_318597161.1">
    <property type="nucleotide sequence ID" value="NZ_JAWSTH010000023.1"/>
</dbReference>
<evidence type="ECO:0000256" key="2">
    <source>
        <dbReference type="ARBA" id="ARBA00023002"/>
    </source>
</evidence>
<dbReference type="SUPFAM" id="SSF51735">
    <property type="entry name" value="NAD(P)-binding Rossmann-fold domains"/>
    <property type="match status" value="1"/>
</dbReference>
<keyword evidence="2" id="KW-0560">Oxidoreductase</keyword>
<dbReference type="PANTHER" id="PTHR43658">
    <property type="entry name" value="SHORT-CHAIN DEHYDROGENASE/REDUCTASE"/>
    <property type="match status" value="1"/>
</dbReference>
<protein>
    <submittedName>
        <fullName evidence="5">SDR family NAD(P)-dependent oxidoreductase</fullName>
    </submittedName>
</protein>
<dbReference type="Pfam" id="PF00106">
    <property type="entry name" value="adh_short"/>
    <property type="match status" value="1"/>
</dbReference>
<comment type="caution">
    <text evidence="5">The sequence shown here is derived from an EMBL/GenBank/DDBJ whole genome shotgun (WGS) entry which is preliminary data.</text>
</comment>
<gene>
    <name evidence="5" type="ORF">R7226_10845</name>
</gene>
<dbReference type="PROSITE" id="PS00061">
    <property type="entry name" value="ADH_SHORT"/>
    <property type="match status" value="1"/>
</dbReference>
<feature type="domain" description="Ketoreductase" evidence="4">
    <location>
        <begin position="27"/>
        <end position="212"/>
    </location>
</feature>
<dbReference type="PRINTS" id="PR00081">
    <property type="entry name" value="GDHRDH"/>
</dbReference>
<dbReference type="InterPro" id="IPR036291">
    <property type="entry name" value="NAD(P)-bd_dom_sf"/>
</dbReference>
<dbReference type="PANTHER" id="PTHR43658:SF8">
    <property type="entry name" value="17-BETA-HYDROXYSTEROID DEHYDROGENASE 14-RELATED"/>
    <property type="match status" value="1"/>
</dbReference>
<evidence type="ECO:0000259" key="4">
    <source>
        <dbReference type="SMART" id="SM00822"/>
    </source>
</evidence>
<dbReference type="EMBL" id="JAWSTH010000023">
    <property type="protein sequence ID" value="MDW5594838.1"/>
    <property type="molecule type" value="Genomic_DNA"/>
</dbReference>
<dbReference type="InterPro" id="IPR057326">
    <property type="entry name" value="KR_dom"/>
</dbReference>
<dbReference type="PRINTS" id="PR00080">
    <property type="entry name" value="SDRFAMILY"/>
</dbReference>
<dbReference type="InterPro" id="IPR002347">
    <property type="entry name" value="SDR_fam"/>
</dbReference>
<dbReference type="Proteomes" id="UP001284601">
    <property type="component" value="Unassembled WGS sequence"/>
</dbReference>